<evidence type="ECO:0008006" key="4">
    <source>
        <dbReference type="Google" id="ProtNLM"/>
    </source>
</evidence>
<reference evidence="3" key="1">
    <citation type="journal article" date="2019" name="Int. J. Syst. Evol. Microbiol.">
        <title>The Global Catalogue of Microorganisms (GCM) 10K type strain sequencing project: providing services to taxonomists for standard genome sequencing and annotation.</title>
        <authorList>
            <consortium name="The Broad Institute Genomics Platform"/>
            <consortium name="The Broad Institute Genome Sequencing Center for Infectious Disease"/>
            <person name="Wu L."/>
            <person name="Ma J."/>
        </authorList>
    </citation>
    <scope>NUCLEOTIDE SEQUENCE [LARGE SCALE GENOMIC DNA]</scope>
    <source>
        <strain evidence="3">CECT 7649</strain>
    </source>
</reference>
<evidence type="ECO:0000313" key="3">
    <source>
        <dbReference type="Proteomes" id="UP001597051"/>
    </source>
</evidence>
<dbReference type="EMBL" id="JBHTIZ010000011">
    <property type="protein sequence ID" value="MFD0983694.1"/>
    <property type="molecule type" value="Genomic_DNA"/>
</dbReference>
<dbReference type="Proteomes" id="UP001597051">
    <property type="component" value="Unassembled WGS sequence"/>
</dbReference>
<feature type="chain" id="PRO_5045811354" description="DUF5689 domain-containing protein" evidence="1">
    <location>
        <begin position="20"/>
        <end position="298"/>
    </location>
</feature>
<keyword evidence="3" id="KW-1185">Reference proteome</keyword>
<name>A0ABW3J017_9FLAO</name>
<dbReference type="RefSeq" id="WP_379754336.1">
    <property type="nucleotide sequence ID" value="NZ_JBHSYB010000012.1"/>
</dbReference>
<evidence type="ECO:0000313" key="2">
    <source>
        <dbReference type="EMBL" id="MFD0983694.1"/>
    </source>
</evidence>
<proteinExistence type="predicted"/>
<comment type="caution">
    <text evidence="2">The sequence shown here is derived from an EMBL/GenBank/DDBJ whole genome shotgun (WGS) entry which is preliminary data.</text>
</comment>
<accession>A0ABW3J017</accession>
<keyword evidence="1" id="KW-0732">Signal</keyword>
<feature type="signal peptide" evidence="1">
    <location>
        <begin position="1"/>
        <end position="19"/>
    </location>
</feature>
<protein>
    <recommendedName>
        <fullName evidence="4">DUF5689 domain-containing protein</fullName>
    </recommendedName>
</protein>
<sequence length="298" mass="31503">MKKIKLIFTILAISLLVTSCDNDGGDSKLDLEVGAVPDINKIDDTDSFINLLALNDGATIDLGFTIKVGQGEISSLNVIGFYVKGNGDVYRAVLASNLTTFPATFNLSQNDLFEAFAELNSASDFEIGDKLIVTADMLLKDGKVVNILNTDGSTNYGQDIANSKKYTVSQTFNVSCPSELEGTYSVLSSGSSTDTGPTPDENPITNHLYTVTITAKGGGDYTMSDGFGGLYLLWYDIYGIDGDSAGSFSDVCNVISGTFSEPFGTAVTVTGSVNPDGTLTIEWVNGYGDTGVGTYTKN</sequence>
<gene>
    <name evidence="2" type="ORF">ACFQ0S_04295</name>
</gene>
<evidence type="ECO:0000256" key="1">
    <source>
        <dbReference type="SAM" id="SignalP"/>
    </source>
</evidence>
<dbReference type="PROSITE" id="PS51257">
    <property type="entry name" value="PROKAR_LIPOPROTEIN"/>
    <property type="match status" value="1"/>
</dbReference>
<organism evidence="2 3">
    <name type="scientific">Flavobacterium myungsuense</name>
    <dbReference type="NCBI Taxonomy" id="651823"/>
    <lineage>
        <taxon>Bacteria</taxon>
        <taxon>Pseudomonadati</taxon>
        <taxon>Bacteroidota</taxon>
        <taxon>Flavobacteriia</taxon>
        <taxon>Flavobacteriales</taxon>
        <taxon>Flavobacteriaceae</taxon>
        <taxon>Flavobacterium</taxon>
    </lineage>
</organism>